<evidence type="ECO:0000256" key="7">
    <source>
        <dbReference type="ARBA" id="ARBA00047625"/>
    </source>
</evidence>
<dbReference type="STRING" id="1827387.A4S15_09105"/>
<dbReference type="Gene3D" id="3.90.1150.10">
    <property type="entry name" value="Aspartate Aminotransferase, domain 1"/>
    <property type="match status" value="1"/>
</dbReference>
<dbReference type="Pfam" id="PF01053">
    <property type="entry name" value="Cys_Met_Meta_PP"/>
    <property type="match status" value="1"/>
</dbReference>
<name>A0A1W9HXG5_9HYPH</name>
<dbReference type="PANTHER" id="PTHR43500">
    <property type="entry name" value="CYSTATHIONINE BETA-LYASE-RELATED"/>
    <property type="match status" value="1"/>
</dbReference>
<proteinExistence type="inferred from homology"/>
<evidence type="ECO:0000256" key="1">
    <source>
        <dbReference type="ARBA" id="ARBA00001933"/>
    </source>
</evidence>
<dbReference type="RefSeq" id="WP_376800584.1">
    <property type="nucleotide sequence ID" value="NZ_DBNB01000026.1"/>
</dbReference>
<comment type="catalytic activity">
    <reaction evidence="7">
        <text>an S-substituted L-cysteine + H2O = a thiol + pyruvate + NH4(+)</text>
        <dbReference type="Rhea" id="RHEA:18121"/>
        <dbReference type="ChEBI" id="CHEBI:15361"/>
        <dbReference type="ChEBI" id="CHEBI:15377"/>
        <dbReference type="ChEBI" id="CHEBI:28938"/>
        <dbReference type="ChEBI" id="CHEBI:29256"/>
        <dbReference type="ChEBI" id="CHEBI:58717"/>
        <dbReference type="EC" id="4.4.1.13"/>
    </reaction>
</comment>
<dbReference type="InterPro" id="IPR000277">
    <property type="entry name" value="Cys/Met-Metab_PyrdxlP-dep_enz"/>
</dbReference>
<dbReference type="EMBL" id="LWDL01000016">
    <property type="protein sequence ID" value="OQW51987.1"/>
    <property type="molecule type" value="Genomic_DNA"/>
</dbReference>
<comment type="caution">
    <text evidence="10">The sequence shown here is derived from an EMBL/GenBank/DDBJ whole genome shotgun (WGS) entry which is preliminary data.</text>
</comment>
<dbReference type="PIRSF" id="PIRSF001434">
    <property type="entry name" value="CGS"/>
    <property type="match status" value="1"/>
</dbReference>
<dbReference type="SUPFAM" id="SSF53383">
    <property type="entry name" value="PLP-dependent transferases"/>
    <property type="match status" value="1"/>
</dbReference>
<keyword evidence="3 8" id="KW-0663">Pyridoxal phosphate</keyword>
<evidence type="ECO:0000256" key="4">
    <source>
        <dbReference type="ARBA" id="ARBA00023239"/>
    </source>
</evidence>
<dbReference type="InterPro" id="IPR015422">
    <property type="entry name" value="PyrdxlP-dep_Trfase_small"/>
</dbReference>
<dbReference type="AlphaFoldDB" id="A0A1W9HXG5"/>
<comment type="cofactor">
    <cofactor evidence="1 9">
        <name>pyridoxal 5'-phosphate</name>
        <dbReference type="ChEBI" id="CHEBI:597326"/>
    </cofactor>
</comment>
<dbReference type="GO" id="GO:0019346">
    <property type="term" value="P:transsulfuration"/>
    <property type="evidence" value="ECO:0007669"/>
    <property type="project" value="InterPro"/>
</dbReference>
<evidence type="ECO:0000313" key="10">
    <source>
        <dbReference type="EMBL" id="OQW51987.1"/>
    </source>
</evidence>
<dbReference type="Gene3D" id="3.40.640.10">
    <property type="entry name" value="Type I PLP-dependent aspartate aminotransferase-like (Major domain)"/>
    <property type="match status" value="1"/>
</dbReference>
<reference evidence="10 11" key="1">
    <citation type="journal article" date="2017" name="Water Res.">
        <title>Comammox in drinking water systems.</title>
        <authorList>
            <person name="Wang Y."/>
            <person name="Ma L."/>
            <person name="Mao Y."/>
            <person name="Jiang X."/>
            <person name="Xia Y."/>
            <person name="Yu K."/>
            <person name="Li B."/>
            <person name="Zhang T."/>
        </authorList>
    </citation>
    <scope>NUCLEOTIDE SEQUENCE [LARGE SCALE GENOMIC DNA]</scope>
    <source>
        <strain evidence="10">SG_bin8</strain>
    </source>
</reference>
<dbReference type="GO" id="GO:0019450">
    <property type="term" value="P:L-cysteine catabolic process to pyruvate"/>
    <property type="evidence" value="ECO:0007669"/>
    <property type="project" value="TreeGrafter"/>
</dbReference>
<comment type="pathway">
    <text evidence="5">Amino-acid biosynthesis; L-methionine biosynthesis via de novo pathway; L-homocysteine from L-cystathionine: step 1/1.</text>
</comment>
<dbReference type="PROSITE" id="PS00868">
    <property type="entry name" value="CYS_MET_METAB_PP"/>
    <property type="match status" value="1"/>
</dbReference>
<evidence type="ECO:0000256" key="9">
    <source>
        <dbReference type="RuleBase" id="RU362118"/>
    </source>
</evidence>
<feature type="modified residue" description="N6-(pyridoxal phosphate)lysine" evidence="8">
    <location>
        <position position="211"/>
    </location>
</feature>
<comment type="similarity">
    <text evidence="2 9">Belongs to the trans-sulfuration enzymes family.</text>
</comment>
<dbReference type="InterPro" id="IPR054542">
    <property type="entry name" value="Cys_met_metab_PP"/>
</dbReference>
<evidence type="ECO:0000256" key="2">
    <source>
        <dbReference type="ARBA" id="ARBA00009077"/>
    </source>
</evidence>
<dbReference type="InterPro" id="IPR006233">
    <property type="entry name" value="Cys_b_lyase_bac"/>
</dbReference>
<comment type="catalytic activity">
    <reaction evidence="6">
        <text>L,L-cystathionine + H2O = L-homocysteine + pyruvate + NH4(+)</text>
        <dbReference type="Rhea" id="RHEA:13965"/>
        <dbReference type="ChEBI" id="CHEBI:15361"/>
        <dbReference type="ChEBI" id="CHEBI:15377"/>
        <dbReference type="ChEBI" id="CHEBI:28938"/>
        <dbReference type="ChEBI" id="CHEBI:58161"/>
        <dbReference type="ChEBI" id="CHEBI:58199"/>
    </reaction>
</comment>
<evidence type="ECO:0000256" key="5">
    <source>
        <dbReference type="ARBA" id="ARBA00046315"/>
    </source>
</evidence>
<dbReference type="Proteomes" id="UP000192872">
    <property type="component" value="Unassembled WGS sequence"/>
</dbReference>
<organism evidence="10 11">
    <name type="scientific">Candidatus Raskinella chloraquaticus</name>
    <dbReference type="NCBI Taxonomy" id="1951219"/>
    <lineage>
        <taxon>Bacteria</taxon>
        <taxon>Pseudomonadati</taxon>
        <taxon>Pseudomonadota</taxon>
        <taxon>Alphaproteobacteria</taxon>
        <taxon>Hyphomicrobiales</taxon>
        <taxon>Phreatobacteraceae</taxon>
        <taxon>Candidatus Raskinella</taxon>
    </lineage>
</organism>
<dbReference type="PANTHER" id="PTHR43500:SF1">
    <property type="entry name" value="CYSTATHIONINE BETA-LYASE-RELATED"/>
    <property type="match status" value="1"/>
</dbReference>
<evidence type="ECO:0000256" key="8">
    <source>
        <dbReference type="PIRSR" id="PIRSR001434-2"/>
    </source>
</evidence>
<accession>A0A1W9HXG5</accession>
<gene>
    <name evidence="10" type="ORF">A4S15_09105</name>
</gene>
<evidence type="ECO:0000313" key="11">
    <source>
        <dbReference type="Proteomes" id="UP000192872"/>
    </source>
</evidence>
<dbReference type="GO" id="GO:0047804">
    <property type="term" value="F:cysteine-S-conjugate beta-lyase activity"/>
    <property type="evidence" value="ECO:0007669"/>
    <property type="project" value="UniProtKB-EC"/>
</dbReference>
<evidence type="ECO:0000256" key="6">
    <source>
        <dbReference type="ARBA" id="ARBA00047517"/>
    </source>
</evidence>
<dbReference type="NCBIfam" id="TIGR01324">
    <property type="entry name" value="cysta_beta_ly_B"/>
    <property type="match status" value="1"/>
</dbReference>
<protein>
    <submittedName>
        <fullName evidence="10">Cystathionine beta-lyase</fullName>
    </submittedName>
</protein>
<dbReference type="GO" id="GO:0030170">
    <property type="term" value="F:pyridoxal phosphate binding"/>
    <property type="evidence" value="ECO:0007669"/>
    <property type="project" value="InterPro"/>
</dbReference>
<dbReference type="FunFam" id="3.40.640.10:FF:000046">
    <property type="entry name" value="Cystathionine gamma-lyase"/>
    <property type="match status" value="1"/>
</dbReference>
<dbReference type="InterPro" id="IPR015424">
    <property type="entry name" value="PyrdxlP-dep_Trfase"/>
</dbReference>
<evidence type="ECO:0000256" key="3">
    <source>
        <dbReference type="ARBA" id="ARBA00022898"/>
    </source>
</evidence>
<keyword evidence="4 10" id="KW-0456">Lyase</keyword>
<sequence length="395" mass="42803">MTKTSAPLDKFQPETQVVLAGRDPFRFEGFVNTPIWRGSTVLKPTIEAYNNRATARYTYGTYGTPTTDALETAWSAISKAAGTVLVPSGLAAVAVALQSCLKAGDHLLVTDSVYRPTRNFCESFLKRFGVETTYYDPLIGAGITSLMRANTTAVFTEAPGSQSFEMQDIPAIAKAAHDHGAVCLMDNTWATPLLFPPHERGVDLAIEAGTKYLSGHSDLLLGLVSANERCWPALRQTFDSMSICAGPEDVFLGLRGLRTMVLRVKEAGWRGLEMARWFEARPEVKAVLHPALPSHPGHALWKRDFLGATGLFSIILHPVSPAALAAMVDGLDLFGIGASWGGYESLVLPFDCTPYRTATPWEPGGPTLRFQIGLEDIGDLQRDLAAGFDRLKAAS</sequence>
<dbReference type="InterPro" id="IPR015421">
    <property type="entry name" value="PyrdxlP-dep_Trfase_major"/>
</dbReference>